<dbReference type="EMBL" id="SJPZ01000001">
    <property type="protein sequence ID" value="TWU65033.1"/>
    <property type="molecule type" value="Genomic_DNA"/>
</dbReference>
<protein>
    <submittedName>
        <fullName evidence="4">Putative binding protein</fullName>
    </submittedName>
</protein>
<organism evidence="4 5">
    <name type="scientific">Crateriforma conspicua</name>
    <dbReference type="NCBI Taxonomy" id="2527996"/>
    <lineage>
        <taxon>Bacteria</taxon>
        <taxon>Pseudomonadati</taxon>
        <taxon>Planctomycetota</taxon>
        <taxon>Planctomycetia</taxon>
        <taxon>Planctomycetales</taxon>
        <taxon>Planctomycetaceae</taxon>
        <taxon>Crateriforma</taxon>
    </lineage>
</organism>
<dbReference type="NCBIfam" id="TIGR01256">
    <property type="entry name" value="modA"/>
    <property type="match status" value="1"/>
</dbReference>
<sequence>MNRPLLWMLGSIVVLGLLITTMAGVNFSSQTTSADGQPPIVLYCAASNRAVMEAIRERYQDEYNREIQIQYGPSQTLLSSVDVSGAGDLFLPADDSYLKLAKQKGLIREILPIADMQVVVAVRRQDADNIQSLDDLLSDSVKLVQASPETAAVGKLVQQTLQQSGQWDDVSGATVAYRATVTEVASDIVVGAADAGFVYDAVLHTYPDLVAVELPELKPAVSRVAVGVIDQSKQPTAALHFARYVSAKDRGLIQYDQQGFRTAGHDVWADVPELSVFAGSMLRPAIEDTIAAFESREGVTVNRVYNGCGILVAQMQAGQHPDAYFACDQEFMNQVHDLFPQPVQVSQNELVILVQKGNPHNIGSLKDLAREGLRVGIGHEKQCAMGWITQNTFREGGVQEEIMPNVTVQTPTGDMLVNQLQTGSLDAAVAYLSNAAGAGEFLDAVQITGIECSTAVQPWAVNKESSHPETASRLFQKICSAESQEIFAAEGFRWRLESDEIR</sequence>
<keyword evidence="3" id="KW-0732">Signal</keyword>
<comment type="similarity">
    <text evidence="1">Belongs to the bacterial solute-binding protein ModA family.</text>
</comment>
<dbReference type="RefSeq" id="WP_146410612.1">
    <property type="nucleotide sequence ID" value="NZ_SJPZ01000001.1"/>
</dbReference>
<dbReference type="GO" id="GO:0030973">
    <property type="term" value="F:molybdate ion binding"/>
    <property type="evidence" value="ECO:0007669"/>
    <property type="project" value="TreeGrafter"/>
</dbReference>
<dbReference type="PANTHER" id="PTHR30632">
    <property type="entry name" value="MOLYBDATE-BINDING PERIPLASMIC PROTEIN"/>
    <property type="match status" value="1"/>
</dbReference>
<gene>
    <name evidence="4" type="ORF">V7x_05770</name>
</gene>
<comment type="caution">
    <text evidence="4">The sequence shown here is derived from an EMBL/GenBank/DDBJ whole genome shotgun (WGS) entry which is preliminary data.</text>
</comment>
<dbReference type="PANTHER" id="PTHR30632:SF0">
    <property type="entry name" value="SULFATE-BINDING PROTEIN"/>
    <property type="match status" value="1"/>
</dbReference>
<evidence type="ECO:0000256" key="3">
    <source>
        <dbReference type="ARBA" id="ARBA00022729"/>
    </source>
</evidence>
<evidence type="ECO:0000313" key="5">
    <source>
        <dbReference type="Proteomes" id="UP000316476"/>
    </source>
</evidence>
<dbReference type="GO" id="GO:0015689">
    <property type="term" value="P:molybdate ion transport"/>
    <property type="evidence" value="ECO:0007669"/>
    <property type="project" value="InterPro"/>
</dbReference>
<accession>A0A5C6FVC6</accession>
<dbReference type="OrthoDB" id="249482at2"/>
<dbReference type="AlphaFoldDB" id="A0A5C6FVC6"/>
<dbReference type="InterPro" id="IPR005950">
    <property type="entry name" value="ModA"/>
</dbReference>
<dbReference type="GO" id="GO:0046872">
    <property type="term" value="F:metal ion binding"/>
    <property type="evidence" value="ECO:0007669"/>
    <property type="project" value="UniProtKB-KW"/>
</dbReference>
<evidence type="ECO:0000313" key="4">
    <source>
        <dbReference type="EMBL" id="TWU65033.1"/>
    </source>
</evidence>
<proteinExistence type="inferred from homology"/>
<name>A0A5C6FVC6_9PLAN</name>
<dbReference type="Pfam" id="PF13531">
    <property type="entry name" value="SBP_bac_11"/>
    <property type="match status" value="2"/>
</dbReference>
<reference evidence="4 5" key="1">
    <citation type="submission" date="2019-02" db="EMBL/GenBank/DDBJ databases">
        <title>Deep-cultivation of Planctomycetes and their phenomic and genomic characterization uncovers novel biology.</title>
        <authorList>
            <person name="Wiegand S."/>
            <person name="Jogler M."/>
            <person name="Boedeker C."/>
            <person name="Pinto D."/>
            <person name="Vollmers J."/>
            <person name="Rivas-Marin E."/>
            <person name="Kohn T."/>
            <person name="Peeters S.H."/>
            <person name="Heuer A."/>
            <person name="Rast P."/>
            <person name="Oberbeckmann S."/>
            <person name="Bunk B."/>
            <person name="Jeske O."/>
            <person name="Meyerdierks A."/>
            <person name="Storesund J.E."/>
            <person name="Kallscheuer N."/>
            <person name="Luecker S."/>
            <person name="Lage O.M."/>
            <person name="Pohl T."/>
            <person name="Merkel B.J."/>
            <person name="Hornburger P."/>
            <person name="Mueller R.-W."/>
            <person name="Bruemmer F."/>
            <person name="Labrenz M."/>
            <person name="Spormann A.M."/>
            <person name="Op Den Camp H."/>
            <person name="Overmann J."/>
            <person name="Amann R."/>
            <person name="Jetten M.S.M."/>
            <person name="Mascher T."/>
            <person name="Medema M.H."/>
            <person name="Devos D.P."/>
            <person name="Kaster A.-K."/>
            <person name="Ovreas L."/>
            <person name="Rohde M."/>
            <person name="Galperin M.Y."/>
            <person name="Jogler C."/>
        </authorList>
    </citation>
    <scope>NUCLEOTIDE SEQUENCE [LARGE SCALE GENOMIC DNA]</scope>
    <source>
        <strain evidence="4 5">V7</strain>
    </source>
</reference>
<evidence type="ECO:0000256" key="2">
    <source>
        <dbReference type="ARBA" id="ARBA00022723"/>
    </source>
</evidence>
<dbReference type="SUPFAM" id="SSF53850">
    <property type="entry name" value="Periplasmic binding protein-like II"/>
    <property type="match status" value="2"/>
</dbReference>
<dbReference type="InterPro" id="IPR050682">
    <property type="entry name" value="ModA/WtpA"/>
</dbReference>
<dbReference type="Proteomes" id="UP000316476">
    <property type="component" value="Unassembled WGS sequence"/>
</dbReference>
<keyword evidence="2" id="KW-0479">Metal-binding</keyword>
<dbReference type="Gene3D" id="3.40.190.10">
    <property type="entry name" value="Periplasmic binding protein-like II"/>
    <property type="match status" value="4"/>
</dbReference>
<evidence type="ECO:0000256" key="1">
    <source>
        <dbReference type="ARBA" id="ARBA00009175"/>
    </source>
</evidence>